<proteinExistence type="predicted"/>
<comment type="caution">
    <text evidence="3">The sequence shown here is derived from an EMBL/GenBank/DDBJ whole genome shotgun (WGS) entry which is preliminary data.</text>
</comment>
<feature type="chain" id="PRO_5045798013" evidence="1">
    <location>
        <begin position="22"/>
        <end position="141"/>
    </location>
</feature>
<dbReference type="RefSeq" id="WP_227180773.1">
    <property type="nucleotide sequence ID" value="NZ_JAJBZT010000005.1"/>
</dbReference>
<dbReference type="EMBL" id="JAJBZT010000005">
    <property type="protein sequence ID" value="MCB6183994.1"/>
    <property type="molecule type" value="Genomic_DNA"/>
</dbReference>
<name>A0ABS8D724_9NEIS</name>
<evidence type="ECO:0000313" key="3">
    <source>
        <dbReference type="EMBL" id="MCB6183994.1"/>
    </source>
</evidence>
<evidence type="ECO:0000256" key="1">
    <source>
        <dbReference type="SAM" id="SignalP"/>
    </source>
</evidence>
<dbReference type="Pfam" id="PF24958">
    <property type="entry name" value="DUF7765"/>
    <property type="match status" value="1"/>
</dbReference>
<evidence type="ECO:0000313" key="4">
    <source>
        <dbReference type="Proteomes" id="UP001165395"/>
    </source>
</evidence>
<keyword evidence="1" id="KW-0732">Signal</keyword>
<organism evidence="3 4">
    <name type="scientific">Leeia speluncae</name>
    <dbReference type="NCBI Taxonomy" id="2884804"/>
    <lineage>
        <taxon>Bacteria</taxon>
        <taxon>Pseudomonadati</taxon>
        <taxon>Pseudomonadota</taxon>
        <taxon>Betaproteobacteria</taxon>
        <taxon>Neisseriales</taxon>
        <taxon>Leeiaceae</taxon>
        <taxon>Leeia</taxon>
    </lineage>
</organism>
<dbReference type="Proteomes" id="UP001165395">
    <property type="component" value="Unassembled WGS sequence"/>
</dbReference>
<reference evidence="3" key="1">
    <citation type="submission" date="2021-10" db="EMBL/GenBank/DDBJ databases">
        <title>The complete genome sequence of Leeia sp. TBRC 13508.</title>
        <authorList>
            <person name="Charoenyingcharoen P."/>
            <person name="Yukphan P."/>
        </authorList>
    </citation>
    <scope>NUCLEOTIDE SEQUENCE</scope>
    <source>
        <strain evidence="3">TBRC 13508</strain>
    </source>
</reference>
<accession>A0ABS8D724</accession>
<protein>
    <submittedName>
        <fullName evidence="3">STM0539 family protein</fullName>
    </submittedName>
</protein>
<dbReference type="InterPro" id="IPR056667">
    <property type="entry name" value="DUF7765"/>
</dbReference>
<gene>
    <name evidence="3" type="ORF">LIN78_10605</name>
</gene>
<dbReference type="NCBIfam" id="NF033820">
    <property type="entry name" value="STM0539_fam"/>
    <property type="match status" value="1"/>
</dbReference>
<feature type="domain" description="DUF7765" evidence="2">
    <location>
        <begin position="44"/>
        <end position="135"/>
    </location>
</feature>
<feature type="signal peptide" evidence="1">
    <location>
        <begin position="1"/>
        <end position="21"/>
    </location>
</feature>
<keyword evidence="4" id="KW-1185">Reference proteome</keyword>
<dbReference type="PROSITE" id="PS51257">
    <property type="entry name" value="PROKAR_LIPOPROTEIN"/>
    <property type="match status" value="1"/>
</dbReference>
<sequence>MKLTKLSVCLVISTSLSCSLASPGPGIVPGLDGSMLSTLSGLVIVSAPIISPLLVIESIDKSVDESNTVKVVGKNEDGSKVEMNLPKSIADKAQLKVGDQITAEPHPSGALLKKGDVALAFAVKPELSGISSNQELQAPTP</sequence>
<dbReference type="InterPro" id="IPR049791">
    <property type="entry name" value="STM0539-like"/>
</dbReference>
<evidence type="ECO:0000259" key="2">
    <source>
        <dbReference type="Pfam" id="PF24958"/>
    </source>
</evidence>